<organism evidence="5 6">
    <name type="scientific">Cryobacterium algoricola</name>
    <dbReference type="NCBI Taxonomy" id="1259183"/>
    <lineage>
        <taxon>Bacteria</taxon>
        <taxon>Bacillati</taxon>
        <taxon>Actinomycetota</taxon>
        <taxon>Actinomycetes</taxon>
        <taxon>Micrococcales</taxon>
        <taxon>Microbacteriaceae</taxon>
        <taxon>Cryobacterium</taxon>
    </lineage>
</organism>
<name>A0ABY2IKN3_9MICO</name>
<evidence type="ECO:0000259" key="4">
    <source>
        <dbReference type="Pfam" id="PF00534"/>
    </source>
</evidence>
<evidence type="ECO:0000313" key="6">
    <source>
        <dbReference type="Proteomes" id="UP000297608"/>
    </source>
</evidence>
<reference evidence="5 6" key="1">
    <citation type="submission" date="2019-03" db="EMBL/GenBank/DDBJ databases">
        <title>Genomics of glacier-inhabiting Cryobacterium strains.</title>
        <authorList>
            <person name="Liu Q."/>
            <person name="Xin Y.-H."/>
        </authorList>
    </citation>
    <scope>NUCLEOTIDE SEQUENCE [LARGE SCALE GENOMIC DNA]</scope>
    <source>
        <strain evidence="5 6">MDB2-B</strain>
    </source>
</reference>
<dbReference type="Proteomes" id="UP000297608">
    <property type="component" value="Unassembled WGS sequence"/>
</dbReference>
<keyword evidence="3" id="KW-0472">Membrane</keyword>
<dbReference type="PANTHER" id="PTHR45947:SF3">
    <property type="entry name" value="SULFOQUINOVOSYL TRANSFERASE SQD2"/>
    <property type="match status" value="1"/>
</dbReference>
<comment type="caution">
    <text evidence="5">The sequence shown here is derived from an EMBL/GenBank/DDBJ whole genome shotgun (WGS) entry which is preliminary data.</text>
</comment>
<dbReference type="InterPro" id="IPR001296">
    <property type="entry name" value="Glyco_trans_1"/>
</dbReference>
<keyword evidence="6" id="KW-1185">Reference proteome</keyword>
<dbReference type="InterPro" id="IPR050194">
    <property type="entry name" value="Glycosyltransferase_grp1"/>
</dbReference>
<feature type="domain" description="Glycosyl transferase family 1" evidence="4">
    <location>
        <begin position="222"/>
        <end position="372"/>
    </location>
</feature>
<feature type="transmembrane region" description="Helical" evidence="3">
    <location>
        <begin position="113"/>
        <end position="134"/>
    </location>
</feature>
<dbReference type="EMBL" id="SOFG01000002">
    <property type="protein sequence ID" value="TFB91263.1"/>
    <property type="molecule type" value="Genomic_DNA"/>
</dbReference>
<dbReference type="Gene3D" id="3.40.50.2000">
    <property type="entry name" value="Glycogen Phosphorylase B"/>
    <property type="match status" value="2"/>
</dbReference>
<dbReference type="CDD" id="cd03801">
    <property type="entry name" value="GT4_PimA-like"/>
    <property type="match status" value="1"/>
</dbReference>
<dbReference type="SUPFAM" id="SSF53756">
    <property type="entry name" value="UDP-Glycosyltransferase/glycogen phosphorylase"/>
    <property type="match status" value="1"/>
</dbReference>
<proteinExistence type="predicted"/>
<sequence>MNRTPATPCPTWPSVPEPRVAIAYDCIFPLNTGGGERVYRRIAELLQDRGSSVEYVTRGQWAEGEAPQAPFPITSVWRGDIYDAAGTRTPASAVAFARGLFTHFRRHRRDYDLVIVSALPVLNVFAVRLALLGTRSYLVTDWLEVWSWRKWRRYSGPLVGTVASALQFVALRLGELHTVNSRFTRAKVRAYRSAADPVVLGLVDLVDVADRAEPGADAAGPVERPATVLFVGRHIADKRLTDLPAALVVARRTVPGVRATIVGTGPETPNVRRSVTELGLDHAVDFLGRVSETELNAHFAAASVLVNPSAREGFGLVIAEAAASGTPSVVVAGEDNAAAELVHDGVNGFVAENVGAEALGAAIVRAIEGGEPLRRSTLAWFQAERVRSGLSASVGEILERYRAARAR</sequence>
<evidence type="ECO:0000256" key="1">
    <source>
        <dbReference type="ARBA" id="ARBA00021292"/>
    </source>
</evidence>
<dbReference type="PANTHER" id="PTHR45947">
    <property type="entry name" value="SULFOQUINOVOSYL TRANSFERASE SQD2"/>
    <property type="match status" value="1"/>
</dbReference>
<keyword evidence="3" id="KW-1133">Transmembrane helix</keyword>
<keyword evidence="3" id="KW-0812">Transmembrane</keyword>
<keyword evidence="2" id="KW-0808">Transferase</keyword>
<gene>
    <name evidence="5" type="ORF">E3O44_00255</name>
</gene>
<evidence type="ECO:0000313" key="5">
    <source>
        <dbReference type="EMBL" id="TFB91263.1"/>
    </source>
</evidence>
<protein>
    <recommendedName>
        <fullName evidence="1">D-inositol 3-phosphate glycosyltransferase</fullName>
    </recommendedName>
</protein>
<accession>A0ABY2IKN3</accession>
<evidence type="ECO:0000256" key="2">
    <source>
        <dbReference type="ARBA" id="ARBA00022679"/>
    </source>
</evidence>
<dbReference type="Pfam" id="PF00534">
    <property type="entry name" value="Glycos_transf_1"/>
    <property type="match status" value="1"/>
</dbReference>
<evidence type="ECO:0000256" key="3">
    <source>
        <dbReference type="SAM" id="Phobius"/>
    </source>
</evidence>